<sequence length="34" mass="4072">DSWQDSPSETELLDVDELYEHDLREALIRSLFYS</sequence>
<proteinExistence type="predicted"/>
<comment type="caution">
    <text evidence="1">The sequence shown here is derived from an EMBL/GenBank/DDBJ whole genome shotgun (WGS) entry which is preliminary data.</text>
</comment>
<dbReference type="AlphaFoldDB" id="X0W0Z6"/>
<gene>
    <name evidence="1" type="ORF">S01H1_52551</name>
</gene>
<feature type="non-terminal residue" evidence="1">
    <location>
        <position position="1"/>
    </location>
</feature>
<dbReference type="EMBL" id="BARS01033972">
    <property type="protein sequence ID" value="GAG16992.1"/>
    <property type="molecule type" value="Genomic_DNA"/>
</dbReference>
<organism evidence="1">
    <name type="scientific">marine sediment metagenome</name>
    <dbReference type="NCBI Taxonomy" id="412755"/>
    <lineage>
        <taxon>unclassified sequences</taxon>
        <taxon>metagenomes</taxon>
        <taxon>ecological metagenomes</taxon>
    </lineage>
</organism>
<evidence type="ECO:0000313" key="1">
    <source>
        <dbReference type="EMBL" id="GAG16992.1"/>
    </source>
</evidence>
<reference evidence="1" key="1">
    <citation type="journal article" date="2014" name="Front. Microbiol.">
        <title>High frequency of phylogenetically diverse reductive dehalogenase-homologous genes in deep subseafloor sedimentary metagenomes.</title>
        <authorList>
            <person name="Kawai M."/>
            <person name="Futagami T."/>
            <person name="Toyoda A."/>
            <person name="Takaki Y."/>
            <person name="Nishi S."/>
            <person name="Hori S."/>
            <person name="Arai W."/>
            <person name="Tsubouchi T."/>
            <person name="Morono Y."/>
            <person name="Uchiyama I."/>
            <person name="Ito T."/>
            <person name="Fujiyama A."/>
            <person name="Inagaki F."/>
            <person name="Takami H."/>
        </authorList>
    </citation>
    <scope>NUCLEOTIDE SEQUENCE</scope>
    <source>
        <strain evidence="1">Expedition CK06-06</strain>
    </source>
</reference>
<accession>X0W0Z6</accession>
<protein>
    <submittedName>
        <fullName evidence="1">Uncharacterized protein</fullName>
    </submittedName>
</protein>
<name>X0W0Z6_9ZZZZ</name>